<dbReference type="SUPFAM" id="SSF55797">
    <property type="entry name" value="PR-1-like"/>
    <property type="match status" value="1"/>
</dbReference>
<dbReference type="Ensembl" id="ENSLLTT00000019396.1">
    <property type="protein sequence ID" value="ENSLLTP00000018702.1"/>
    <property type="gene ID" value="ENSLLTG00000014092.1"/>
</dbReference>
<reference evidence="5" key="1">
    <citation type="submission" date="2025-08" db="UniProtKB">
        <authorList>
            <consortium name="Ensembl"/>
        </authorList>
    </citation>
    <scope>IDENTIFICATION</scope>
</reference>
<organism evidence="5 6">
    <name type="scientific">Laticauda laticaudata</name>
    <name type="common">Blue-ringed sea krait</name>
    <name type="synonym">Blue-lipped sea krait</name>
    <dbReference type="NCBI Taxonomy" id="8630"/>
    <lineage>
        <taxon>Eukaryota</taxon>
        <taxon>Metazoa</taxon>
        <taxon>Chordata</taxon>
        <taxon>Craniata</taxon>
        <taxon>Vertebrata</taxon>
        <taxon>Euteleostomi</taxon>
        <taxon>Lepidosauria</taxon>
        <taxon>Squamata</taxon>
        <taxon>Bifurcata</taxon>
        <taxon>Unidentata</taxon>
        <taxon>Episquamata</taxon>
        <taxon>Toxicofera</taxon>
        <taxon>Serpentes</taxon>
        <taxon>Colubroidea</taxon>
        <taxon>Elapidae</taxon>
        <taxon>Laticaudinae</taxon>
        <taxon>Laticauda</taxon>
    </lineage>
</organism>
<dbReference type="CDD" id="cd05383">
    <property type="entry name" value="CAP_CRISP"/>
    <property type="match status" value="1"/>
</dbReference>
<keyword evidence="3" id="KW-0812">Transmembrane</keyword>
<dbReference type="SMART" id="SM00198">
    <property type="entry name" value="SCP"/>
    <property type="match status" value="1"/>
</dbReference>
<feature type="domain" description="SCP" evidence="4">
    <location>
        <begin position="37"/>
        <end position="176"/>
    </location>
</feature>
<dbReference type="PANTHER" id="PTHR10334">
    <property type="entry name" value="CYSTEINE-RICH SECRETORY PROTEIN-RELATED"/>
    <property type="match status" value="1"/>
</dbReference>
<sequence length="242" mass="28173">MLPVLFKVIQFLIVFILFYFACSLKVDFNSESTRRQEKQKETVDLHNSLRRSVSPTASNMLKMEWYPEAASNAEHWANNCSLHHSPNSSRILGIQCGENLYKSSHHHAWSRVIQSLYDEYKYFTYDIGANPPGSLIGHYTQIVWYDSYRIGCAVNYCPSSAYNYFYVCQYCPSYVSTMISIFVTFIASLIRMILIALEKKKMSLNKILIKYYLQSYTKTKHKAVYHKKNKMNANVAVKYGYS</sequence>
<dbReference type="InterPro" id="IPR035940">
    <property type="entry name" value="CAP_sf"/>
</dbReference>
<keyword evidence="6" id="KW-1185">Reference proteome</keyword>
<evidence type="ECO:0000313" key="5">
    <source>
        <dbReference type="Ensembl" id="ENSLLTP00000018702.1"/>
    </source>
</evidence>
<dbReference type="GeneTree" id="ENSGT00940000156439"/>
<evidence type="ECO:0000313" key="6">
    <source>
        <dbReference type="Proteomes" id="UP000694406"/>
    </source>
</evidence>
<dbReference type="PRINTS" id="PR00837">
    <property type="entry name" value="V5TPXLIKE"/>
</dbReference>
<dbReference type="GO" id="GO:0005576">
    <property type="term" value="C:extracellular region"/>
    <property type="evidence" value="ECO:0007669"/>
    <property type="project" value="UniProtKB-SubCell"/>
</dbReference>
<dbReference type="InterPro" id="IPR018244">
    <property type="entry name" value="Allrgn_V5/Tpx1_CS"/>
</dbReference>
<dbReference type="PROSITE" id="PS01009">
    <property type="entry name" value="CRISP_1"/>
    <property type="match status" value="1"/>
</dbReference>
<dbReference type="Gene3D" id="3.40.33.10">
    <property type="entry name" value="CAP"/>
    <property type="match status" value="1"/>
</dbReference>
<accession>A0A8C5SI05</accession>
<keyword evidence="3" id="KW-0472">Membrane</keyword>
<reference evidence="5" key="2">
    <citation type="submission" date="2025-09" db="UniProtKB">
        <authorList>
            <consortium name="Ensembl"/>
        </authorList>
    </citation>
    <scope>IDENTIFICATION</scope>
</reference>
<proteinExistence type="inferred from homology"/>
<comment type="similarity">
    <text evidence="1">Belongs to the CRISP family.</text>
</comment>
<name>A0A8C5SI05_LATLA</name>
<protein>
    <recommendedName>
        <fullName evidence="4">SCP domain-containing protein</fullName>
    </recommendedName>
</protein>
<dbReference type="AlphaFoldDB" id="A0A8C5SI05"/>
<evidence type="ECO:0000259" key="4">
    <source>
        <dbReference type="SMART" id="SM00198"/>
    </source>
</evidence>
<keyword evidence="3" id="KW-1133">Transmembrane helix</keyword>
<dbReference type="InterPro" id="IPR001283">
    <property type="entry name" value="CRISP-related"/>
</dbReference>
<feature type="transmembrane region" description="Helical" evidence="3">
    <location>
        <begin position="174"/>
        <end position="197"/>
    </location>
</feature>
<keyword evidence="2" id="KW-1015">Disulfide bond</keyword>
<dbReference type="InterPro" id="IPR014044">
    <property type="entry name" value="CAP_dom"/>
</dbReference>
<evidence type="ECO:0000256" key="2">
    <source>
        <dbReference type="ARBA" id="ARBA00023157"/>
    </source>
</evidence>
<evidence type="ECO:0000256" key="3">
    <source>
        <dbReference type="SAM" id="Phobius"/>
    </source>
</evidence>
<evidence type="ECO:0000256" key="1">
    <source>
        <dbReference type="ARBA" id="ARBA00009923"/>
    </source>
</evidence>
<dbReference type="Proteomes" id="UP000694406">
    <property type="component" value="Unplaced"/>
</dbReference>
<dbReference type="InterPro" id="IPR034117">
    <property type="entry name" value="SCP_CRISP"/>
</dbReference>
<dbReference type="Pfam" id="PF00188">
    <property type="entry name" value="CAP"/>
    <property type="match status" value="1"/>
</dbReference>